<organism evidence="8 9">
    <name type="scientific">Bartonella tamiae Th239</name>
    <dbReference type="NCBI Taxonomy" id="1094558"/>
    <lineage>
        <taxon>Bacteria</taxon>
        <taxon>Pseudomonadati</taxon>
        <taxon>Pseudomonadota</taxon>
        <taxon>Alphaproteobacteria</taxon>
        <taxon>Hyphomicrobiales</taxon>
        <taxon>Bartonellaceae</taxon>
        <taxon>Bartonella</taxon>
    </lineage>
</organism>
<accession>J1JZK7</accession>
<evidence type="ECO:0000313" key="9">
    <source>
        <dbReference type="Proteomes" id="UP000008952"/>
    </source>
</evidence>
<feature type="transmembrane region" description="Helical" evidence="7">
    <location>
        <begin position="201"/>
        <end position="221"/>
    </location>
</feature>
<sequence length="294" mass="31389">MIYHYLFEPFYEFMFMRNALLGAILLSFSACPVGVFLVLRGMSLTGDAMSHAILPGVAAGFLLYGFSMIAMTIGGIIAGLFVAMCSVFFNRKTVQKEDATMAVFYLMALAVGVLIISLRGSSVDLLHLLFGSVLAITNQGVILIAVIAFLSCVLIITLWRALIAETMDPLFFGSISSIGKYVHAIMLMIMVINLVAGFQSLGTLLSVGLMMIPAITARFWASHVSSMCVISILLGGLSSILGLVISYHAALPSGPAIILCAGAMYLLSALLAPRGLVLGEILFSKMNKTTDKGH</sequence>
<feature type="transmembrane region" description="Helical" evidence="7">
    <location>
        <begin position="20"/>
        <end position="41"/>
    </location>
</feature>
<evidence type="ECO:0000256" key="6">
    <source>
        <dbReference type="RuleBase" id="RU003943"/>
    </source>
</evidence>
<feature type="transmembrane region" description="Helical" evidence="7">
    <location>
        <begin position="61"/>
        <end position="89"/>
    </location>
</feature>
<gene>
    <name evidence="8" type="ORF">ME5_00963</name>
</gene>
<evidence type="ECO:0000256" key="3">
    <source>
        <dbReference type="ARBA" id="ARBA00022692"/>
    </source>
</evidence>
<feature type="transmembrane region" description="Helical" evidence="7">
    <location>
        <begin position="228"/>
        <end position="250"/>
    </location>
</feature>
<evidence type="ECO:0000256" key="5">
    <source>
        <dbReference type="ARBA" id="ARBA00023136"/>
    </source>
</evidence>
<evidence type="ECO:0000313" key="8">
    <source>
        <dbReference type="EMBL" id="EJF90562.1"/>
    </source>
</evidence>
<dbReference type="Proteomes" id="UP000008952">
    <property type="component" value="Unassembled WGS sequence"/>
</dbReference>
<reference evidence="8 9" key="1">
    <citation type="submission" date="2012-03" db="EMBL/GenBank/DDBJ databases">
        <title>The Genome Sequence of Bartonella tamiae Th239.</title>
        <authorList>
            <consortium name="The Broad Institute Genome Sequencing Platform"/>
            <consortium name="The Broad Institute Genome Sequencing Center for Infectious Disease"/>
            <person name="Feldgarden M."/>
            <person name="Kirby J."/>
            <person name="Kosoy M."/>
            <person name="Birtles R."/>
            <person name="Probert W.S."/>
            <person name="Chiaraviglio L."/>
            <person name="Young S.K."/>
            <person name="Zeng Q."/>
            <person name="Gargeya S."/>
            <person name="Fitzgerald M."/>
            <person name="Haas B."/>
            <person name="Abouelleil A."/>
            <person name="Alvarado L."/>
            <person name="Arachchi H.M."/>
            <person name="Berlin A."/>
            <person name="Chapman S.B."/>
            <person name="Gearin G."/>
            <person name="Goldberg J."/>
            <person name="Griggs A."/>
            <person name="Gujja S."/>
            <person name="Hansen M."/>
            <person name="Heiman D."/>
            <person name="Howarth C."/>
            <person name="Larimer J."/>
            <person name="Lui A."/>
            <person name="MacDonald P.J.P."/>
            <person name="McCowen C."/>
            <person name="Montmayeur A."/>
            <person name="Murphy C."/>
            <person name="Neiman D."/>
            <person name="Pearson M."/>
            <person name="Priest M."/>
            <person name="Roberts A."/>
            <person name="Saif S."/>
            <person name="Shea T."/>
            <person name="Sisk P."/>
            <person name="Stolte C."/>
            <person name="Sykes S."/>
            <person name="Wortman J."/>
            <person name="Nusbaum C."/>
            <person name="Birren B."/>
        </authorList>
    </citation>
    <scope>NUCLEOTIDE SEQUENCE [LARGE SCALE GENOMIC DNA]</scope>
    <source>
        <strain evidence="8 9">Th239</strain>
    </source>
</reference>
<dbReference type="PANTHER" id="PTHR30477">
    <property type="entry name" value="ABC-TRANSPORTER METAL-BINDING PROTEIN"/>
    <property type="match status" value="1"/>
</dbReference>
<keyword evidence="9" id="KW-1185">Reference proteome</keyword>
<dbReference type="PATRIC" id="fig|1094558.3.peg.1053"/>
<keyword evidence="5 7" id="KW-0472">Membrane</keyword>
<dbReference type="PANTHER" id="PTHR30477:SF13">
    <property type="entry name" value="IRON TRANSPORT SYSTEM MEMBRANE PROTEIN HI_0360-RELATED"/>
    <property type="match status" value="1"/>
</dbReference>
<feature type="transmembrane region" description="Helical" evidence="7">
    <location>
        <begin position="101"/>
        <end position="120"/>
    </location>
</feature>
<evidence type="ECO:0000256" key="1">
    <source>
        <dbReference type="ARBA" id="ARBA00004141"/>
    </source>
</evidence>
<proteinExistence type="inferred from homology"/>
<dbReference type="eggNOG" id="COG1108">
    <property type="taxonomic scope" value="Bacteria"/>
</dbReference>
<dbReference type="STRING" id="1094558.ME5_00963"/>
<dbReference type="RefSeq" id="WP_008038972.1">
    <property type="nucleotide sequence ID" value="NZ_JH725147.1"/>
</dbReference>
<evidence type="ECO:0000256" key="4">
    <source>
        <dbReference type="ARBA" id="ARBA00022989"/>
    </source>
</evidence>
<dbReference type="GO" id="GO:0010043">
    <property type="term" value="P:response to zinc ion"/>
    <property type="evidence" value="ECO:0007669"/>
    <property type="project" value="TreeGrafter"/>
</dbReference>
<protein>
    <submittedName>
        <fullName evidence="8">Uncharacterized protein</fullName>
    </submittedName>
</protein>
<dbReference type="GO" id="GO:0043190">
    <property type="term" value="C:ATP-binding cassette (ABC) transporter complex"/>
    <property type="evidence" value="ECO:0007669"/>
    <property type="project" value="InterPro"/>
</dbReference>
<dbReference type="Gene3D" id="1.10.3470.10">
    <property type="entry name" value="ABC transporter involved in vitamin B12 uptake, BtuC"/>
    <property type="match status" value="1"/>
</dbReference>
<feature type="transmembrane region" description="Helical" evidence="7">
    <location>
        <begin position="140"/>
        <end position="163"/>
    </location>
</feature>
<keyword evidence="6" id="KW-0813">Transport</keyword>
<keyword evidence="4 7" id="KW-1133">Transmembrane helix</keyword>
<dbReference type="EMBL" id="AIMB01000007">
    <property type="protein sequence ID" value="EJF90562.1"/>
    <property type="molecule type" value="Genomic_DNA"/>
</dbReference>
<feature type="transmembrane region" description="Helical" evidence="7">
    <location>
        <begin position="256"/>
        <end position="277"/>
    </location>
</feature>
<comment type="similarity">
    <text evidence="2 6">Belongs to the ABC-3 integral membrane protein family.</text>
</comment>
<dbReference type="InterPro" id="IPR001626">
    <property type="entry name" value="ABC_TroCD"/>
</dbReference>
<evidence type="ECO:0000256" key="2">
    <source>
        <dbReference type="ARBA" id="ARBA00008034"/>
    </source>
</evidence>
<dbReference type="AlphaFoldDB" id="J1JZK7"/>
<dbReference type="HOGENOM" id="CLU_028808_4_2_5"/>
<keyword evidence="3 6" id="KW-0812">Transmembrane</keyword>
<dbReference type="Pfam" id="PF00950">
    <property type="entry name" value="ABC-3"/>
    <property type="match status" value="1"/>
</dbReference>
<dbReference type="OrthoDB" id="9804300at2"/>
<name>J1JZK7_9HYPH</name>
<evidence type="ECO:0000256" key="7">
    <source>
        <dbReference type="SAM" id="Phobius"/>
    </source>
</evidence>
<feature type="transmembrane region" description="Helical" evidence="7">
    <location>
        <begin position="170"/>
        <end position="195"/>
    </location>
</feature>
<dbReference type="GO" id="GO:0055085">
    <property type="term" value="P:transmembrane transport"/>
    <property type="evidence" value="ECO:0007669"/>
    <property type="project" value="InterPro"/>
</dbReference>
<dbReference type="SUPFAM" id="SSF81345">
    <property type="entry name" value="ABC transporter involved in vitamin B12 uptake, BtuC"/>
    <property type="match status" value="1"/>
</dbReference>
<comment type="caution">
    <text evidence="8">The sequence shown here is derived from an EMBL/GenBank/DDBJ whole genome shotgun (WGS) entry which is preliminary data.</text>
</comment>
<dbReference type="InterPro" id="IPR037294">
    <property type="entry name" value="ABC_BtuC-like"/>
</dbReference>
<comment type="subcellular location">
    <subcellularLocation>
        <location evidence="6">Cell membrane</location>
        <topology evidence="6">Multi-pass membrane protein</topology>
    </subcellularLocation>
    <subcellularLocation>
        <location evidence="1">Membrane</location>
        <topology evidence="1">Multi-pass membrane protein</topology>
    </subcellularLocation>
</comment>